<organism evidence="1 2">
    <name type="scientific">Alkalibacterium subtropicum</name>
    <dbReference type="NCBI Taxonomy" id="753702"/>
    <lineage>
        <taxon>Bacteria</taxon>
        <taxon>Bacillati</taxon>
        <taxon>Bacillota</taxon>
        <taxon>Bacilli</taxon>
        <taxon>Lactobacillales</taxon>
        <taxon>Carnobacteriaceae</taxon>
        <taxon>Alkalibacterium</taxon>
    </lineage>
</organism>
<sequence>MSRFDYSEEEMEINKVLKMNQDISKSIINDEELSSARQSADKNKEASLELLASLGRKKDIMSLSTKIDKRSEDRKLEHKPQLEDWDEIVAQANIAEPDPVVLEDLMTEAEIQETFQELNQINKEFSRKTSIANKTDLSFLAIATALQVAKSLVFPYVAEKFNYGEKFDSDDRLAHNDNSIEKAHREANDDYRDKHLNKHKTGYWIQLLYQTPPYDITRGSRDLGINMGGKYHRMYTLGHDPILGWAFGTANILTDCITFHSFHSNRVIRIDPITGSKKMLITPEAVPMWLMFKEAYDMSVIDYLNLPAAVFAQAQHLKSDEFTKLGLPVPVLSSINEDFASKLYKENYDALCFSRDVKIVGSSFVVSKLFDIIISLTHGLFRKEEESKDLYEVRTRKILLISNAIASNSTIINASITNNPKNLDIGSLLNTITHLFTDVRFIAQIKDEFIQSEISKRLQIEIEEIDRMFDEI</sequence>
<dbReference type="OrthoDB" id="3193516at2"/>
<name>A0A1I1GF62_9LACT</name>
<proteinExistence type="predicted"/>
<keyword evidence="2" id="KW-1185">Reference proteome</keyword>
<accession>A0A1I1GF62</accession>
<dbReference type="AlphaFoldDB" id="A0A1I1GF62"/>
<dbReference type="RefSeq" id="WP_091528798.1">
    <property type="nucleotide sequence ID" value="NZ_FOLT01000003.1"/>
</dbReference>
<evidence type="ECO:0000313" key="1">
    <source>
        <dbReference type="EMBL" id="SFC10045.1"/>
    </source>
</evidence>
<dbReference type="Proteomes" id="UP000199612">
    <property type="component" value="Unassembled WGS sequence"/>
</dbReference>
<dbReference type="STRING" id="753702.SAMN04488102_10341"/>
<gene>
    <name evidence="1" type="ORF">SAMN04488102_10341</name>
</gene>
<protein>
    <submittedName>
        <fullName evidence="1">Uncharacterized protein</fullName>
    </submittedName>
</protein>
<evidence type="ECO:0000313" key="2">
    <source>
        <dbReference type="Proteomes" id="UP000199612"/>
    </source>
</evidence>
<reference evidence="2" key="1">
    <citation type="submission" date="2016-10" db="EMBL/GenBank/DDBJ databases">
        <authorList>
            <person name="Varghese N."/>
            <person name="Submissions S."/>
        </authorList>
    </citation>
    <scope>NUCLEOTIDE SEQUENCE [LARGE SCALE GENOMIC DNA]</scope>
    <source>
        <strain evidence="2">DSM 23664</strain>
    </source>
</reference>
<dbReference type="EMBL" id="FOLT01000003">
    <property type="protein sequence ID" value="SFC10045.1"/>
    <property type="molecule type" value="Genomic_DNA"/>
</dbReference>